<evidence type="ECO:0000313" key="2">
    <source>
        <dbReference type="Proteomes" id="UP000014680"/>
    </source>
</evidence>
<dbReference type="AlphaFoldDB" id="A0A0A1U8B9"/>
<accession>A0A0A1U8B9</accession>
<dbReference type="InterPro" id="IPR027417">
    <property type="entry name" value="P-loop_NTPase"/>
</dbReference>
<keyword evidence="2" id="KW-1185">Reference proteome</keyword>
<dbReference type="KEGG" id="eiv:EIN_150570"/>
<dbReference type="VEuPathDB" id="AmoebaDB:EIN_150570"/>
<proteinExistence type="predicted"/>
<gene>
    <name evidence="1" type="ORF">EIN_150570</name>
</gene>
<dbReference type="Gene3D" id="3.40.50.300">
    <property type="entry name" value="P-loop containing nucleotide triphosphate hydrolases"/>
    <property type="match status" value="1"/>
</dbReference>
<evidence type="ECO:0000313" key="1">
    <source>
        <dbReference type="EMBL" id="ELP91190.1"/>
    </source>
</evidence>
<protein>
    <submittedName>
        <fullName evidence="1">Uncharacterized protein</fullName>
    </submittedName>
</protein>
<organism evidence="1 2">
    <name type="scientific">Entamoeba invadens IP1</name>
    <dbReference type="NCBI Taxonomy" id="370355"/>
    <lineage>
        <taxon>Eukaryota</taxon>
        <taxon>Amoebozoa</taxon>
        <taxon>Evosea</taxon>
        <taxon>Archamoebae</taxon>
        <taxon>Mastigamoebida</taxon>
        <taxon>Entamoebidae</taxon>
        <taxon>Entamoeba</taxon>
    </lineage>
</organism>
<dbReference type="Proteomes" id="UP000014680">
    <property type="component" value="Unassembled WGS sequence"/>
</dbReference>
<dbReference type="RefSeq" id="XP_004257961.1">
    <property type="nucleotide sequence ID" value="XM_004257913.1"/>
</dbReference>
<name>A0A0A1U8B9_ENTIV</name>
<dbReference type="EMBL" id="KB206474">
    <property type="protein sequence ID" value="ELP91190.1"/>
    <property type="molecule type" value="Genomic_DNA"/>
</dbReference>
<reference evidence="1 2" key="1">
    <citation type="submission" date="2012-10" db="EMBL/GenBank/DDBJ databases">
        <authorList>
            <person name="Zafar N."/>
            <person name="Inman J."/>
            <person name="Hall N."/>
            <person name="Lorenzi H."/>
            <person name="Caler E."/>
        </authorList>
    </citation>
    <scope>NUCLEOTIDE SEQUENCE [LARGE SCALE GENOMIC DNA]</scope>
    <source>
        <strain evidence="1 2">IP1</strain>
    </source>
</reference>
<dbReference type="GeneID" id="14890399"/>
<dbReference type="SUPFAM" id="SSF52540">
    <property type="entry name" value="P-loop containing nucleoside triphosphate hydrolases"/>
    <property type="match status" value="1"/>
</dbReference>
<sequence length="280" mass="32844">MNNLKLINCEFVDVVRNWIRTTFGTNSVRKNNLILIGKSNIGKSVLFKYLMFPEMKIPFESLVDYQKGDGNFTYYSEEADYVMRVFDDFTSNGVNSGTIKNLMGGEEFKSRVLRDVKNVYPVPFVLLFNPEEFRNFVHEFNSDKWLEENCTIFPKFNFNDFRIKGIRYEIPYWKDKIYDERSIERVTEYDFLMTSVLGLSGDELENIIEDVTMEGYPNYVKIQKAITKEKDESQVVTQVPIPIRTVQPMEEVHQSNEMEVEVAPPEDMGFIQTGYSQQYI</sequence>